<feature type="transmembrane region" description="Helical" evidence="1">
    <location>
        <begin position="83"/>
        <end position="107"/>
    </location>
</feature>
<comment type="caution">
    <text evidence="2">The sequence shown here is derived from an EMBL/GenBank/DDBJ whole genome shotgun (WGS) entry which is preliminary data.</text>
</comment>
<evidence type="ECO:0008006" key="4">
    <source>
        <dbReference type="Google" id="ProtNLM"/>
    </source>
</evidence>
<evidence type="ECO:0000313" key="3">
    <source>
        <dbReference type="Proteomes" id="UP001209922"/>
    </source>
</evidence>
<gene>
    <name evidence="2" type="ORF">OK345_14440</name>
</gene>
<reference evidence="2 3" key="1">
    <citation type="submission" date="2022-10" db="EMBL/GenBank/DDBJ databases">
        <title>Xanthomonas sp. H13-6.</title>
        <authorList>
            <person name="Liu X."/>
            <person name="Deng Z."/>
            <person name="Jiang Y."/>
            <person name="Yu T."/>
            <person name="Ai J."/>
        </authorList>
    </citation>
    <scope>NUCLEOTIDE SEQUENCE [LARGE SCALE GENOMIC DNA]</scope>
    <source>
        <strain evidence="2 3">H13-6</strain>
    </source>
</reference>
<feature type="transmembrane region" description="Helical" evidence="1">
    <location>
        <begin position="26"/>
        <end position="44"/>
    </location>
</feature>
<organism evidence="2 3">
    <name type="scientific">Xanthomonas chitinilytica</name>
    <dbReference type="NCBI Taxonomy" id="2989819"/>
    <lineage>
        <taxon>Bacteria</taxon>
        <taxon>Pseudomonadati</taxon>
        <taxon>Pseudomonadota</taxon>
        <taxon>Gammaproteobacteria</taxon>
        <taxon>Lysobacterales</taxon>
        <taxon>Lysobacteraceae</taxon>
        <taxon>Xanthomonas</taxon>
    </lineage>
</organism>
<accession>A0ABT3JYY4</accession>
<keyword evidence="1" id="KW-1133">Transmembrane helix</keyword>
<evidence type="ECO:0000256" key="1">
    <source>
        <dbReference type="SAM" id="Phobius"/>
    </source>
</evidence>
<keyword evidence="1" id="KW-0472">Membrane</keyword>
<dbReference type="EMBL" id="JAPCHY010000013">
    <property type="protein sequence ID" value="MCW4473696.1"/>
    <property type="molecule type" value="Genomic_DNA"/>
</dbReference>
<feature type="transmembrane region" description="Helical" evidence="1">
    <location>
        <begin position="50"/>
        <end position="71"/>
    </location>
</feature>
<feature type="transmembrane region" description="Helical" evidence="1">
    <location>
        <begin position="127"/>
        <end position="144"/>
    </location>
</feature>
<proteinExistence type="predicted"/>
<protein>
    <recommendedName>
        <fullName evidence="4">Transmembrane protein</fullName>
    </recommendedName>
</protein>
<keyword evidence="1" id="KW-0812">Transmembrane</keyword>
<name>A0ABT3JYY4_9XANT</name>
<sequence>MHFWSIPALAGELASGRVTDRKAMHYFLASTLLILAQTHYALWWGPRSGWLFHFELLALATIACIGCVQCGSAGNGRDFALRIVCLSVPCGVRVFALSLVLGLALHFNAATLFDHVTFRDPGRAFDLVSYAGFFGFSVYFWYLLHQGMTTISRLQQPEGASPGPER</sequence>
<dbReference type="RefSeq" id="WP_265128683.1">
    <property type="nucleotide sequence ID" value="NZ_JAPCHY010000013.1"/>
</dbReference>
<dbReference type="Proteomes" id="UP001209922">
    <property type="component" value="Unassembled WGS sequence"/>
</dbReference>
<evidence type="ECO:0000313" key="2">
    <source>
        <dbReference type="EMBL" id="MCW4473696.1"/>
    </source>
</evidence>
<keyword evidence="3" id="KW-1185">Reference proteome</keyword>